<accession>A0ABR7MYN3</accession>
<dbReference type="Gene3D" id="3.30.1340.10">
    <property type="entry name" value="HPr-like"/>
    <property type="match status" value="1"/>
</dbReference>
<gene>
    <name evidence="2" type="ORF">H8704_02395</name>
</gene>
<evidence type="ECO:0000313" key="2">
    <source>
        <dbReference type="EMBL" id="MBC8561492.1"/>
    </source>
</evidence>
<comment type="caution">
    <text evidence="2">The sequence shown here is derived from an EMBL/GenBank/DDBJ whole genome shotgun (WGS) entry which is preliminary data.</text>
</comment>
<dbReference type="PANTHER" id="PTHR33705:SF5">
    <property type="entry name" value="HPR-LIKE PROTEIN CRH"/>
    <property type="match status" value="1"/>
</dbReference>
<dbReference type="Pfam" id="PF00381">
    <property type="entry name" value="PTS-HPr"/>
    <property type="match status" value="1"/>
</dbReference>
<dbReference type="RefSeq" id="WP_022465227.1">
    <property type="nucleotide sequence ID" value="NZ_JACRSX010000002.1"/>
</dbReference>
<feature type="domain" description="HPr" evidence="1">
    <location>
        <begin position="1"/>
        <end position="86"/>
    </location>
</feature>
<dbReference type="InterPro" id="IPR035895">
    <property type="entry name" value="HPr-like_sf"/>
</dbReference>
<sequence length="86" mass="9263">MITKKIKIQIQNGLEARPVAVLVQVASQYSSSIYVEVEDKKVNAKSIMGMMTLGLAAGEEVVVSANGDDEQNAMDDIVKYLSTSQA</sequence>
<dbReference type="NCBIfam" id="TIGR01003">
    <property type="entry name" value="PTS_HPr_family"/>
    <property type="match status" value="1"/>
</dbReference>
<name>A0ABR7MYN3_9FIRM</name>
<keyword evidence="3" id="KW-1185">Reference proteome</keyword>
<dbReference type="EMBL" id="JACRSX010000002">
    <property type="protein sequence ID" value="MBC8561492.1"/>
    <property type="molecule type" value="Genomic_DNA"/>
</dbReference>
<protein>
    <submittedName>
        <fullName evidence="2">HPr family phosphocarrier protein</fullName>
    </submittedName>
</protein>
<reference evidence="2 3" key="1">
    <citation type="submission" date="2020-08" db="EMBL/GenBank/DDBJ databases">
        <title>Genome public.</title>
        <authorList>
            <person name="Liu C."/>
            <person name="Sun Q."/>
        </authorList>
    </citation>
    <scope>NUCLEOTIDE SEQUENCE [LARGE SCALE GENOMIC DNA]</scope>
    <source>
        <strain evidence="2 3">NSJ-37</strain>
    </source>
</reference>
<organism evidence="2 3">
    <name type="scientific">Jutongia huaianensis</name>
    <dbReference type="NCBI Taxonomy" id="2763668"/>
    <lineage>
        <taxon>Bacteria</taxon>
        <taxon>Bacillati</taxon>
        <taxon>Bacillota</taxon>
        <taxon>Clostridia</taxon>
        <taxon>Lachnospirales</taxon>
        <taxon>Lachnospiraceae</taxon>
        <taxon>Jutongia</taxon>
    </lineage>
</organism>
<dbReference type="PROSITE" id="PS00589">
    <property type="entry name" value="PTS_HPR_SER"/>
    <property type="match status" value="1"/>
</dbReference>
<dbReference type="InterPro" id="IPR050399">
    <property type="entry name" value="HPr"/>
</dbReference>
<proteinExistence type="predicted"/>
<dbReference type="PRINTS" id="PR00107">
    <property type="entry name" value="PHOSPHOCPHPR"/>
</dbReference>
<dbReference type="InterPro" id="IPR002114">
    <property type="entry name" value="PTS_HPr_Ser_P_site"/>
</dbReference>
<evidence type="ECO:0000313" key="3">
    <source>
        <dbReference type="Proteomes" id="UP000606193"/>
    </source>
</evidence>
<dbReference type="Proteomes" id="UP000606193">
    <property type="component" value="Unassembled WGS sequence"/>
</dbReference>
<dbReference type="PANTHER" id="PTHR33705">
    <property type="entry name" value="PHOSPHOCARRIER PROTEIN HPR"/>
    <property type="match status" value="1"/>
</dbReference>
<dbReference type="InterPro" id="IPR000032">
    <property type="entry name" value="HPr-like"/>
</dbReference>
<dbReference type="SUPFAM" id="SSF55594">
    <property type="entry name" value="HPr-like"/>
    <property type="match status" value="1"/>
</dbReference>
<dbReference type="CDD" id="cd00367">
    <property type="entry name" value="PTS-HPr_like"/>
    <property type="match status" value="1"/>
</dbReference>
<evidence type="ECO:0000259" key="1">
    <source>
        <dbReference type="PROSITE" id="PS51350"/>
    </source>
</evidence>
<dbReference type="PROSITE" id="PS51350">
    <property type="entry name" value="PTS_HPR_DOM"/>
    <property type="match status" value="1"/>
</dbReference>